<evidence type="ECO:0000313" key="2">
    <source>
        <dbReference type="EMBL" id="PZN79474.1"/>
    </source>
</evidence>
<gene>
    <name evidence="2" type="ORF">DM484_11285</name>
</gene>
<keyword evidence="1" id="KW-0472">Membrane</keyword>
<proteinExistence type="predicted"/>
<evidence type="ECO:0000256" key="1">
    <source>
        <dbReference type="SAM" id="Phobius"/>
    </source>
</evidence>
<evidence type="ECO:0000313" key="3">
    <source>
        <dbReference type="Proteomes" id="UP000249396"/>
    </source>
</evidence>
<name>A0A2W4T3Y8_9GAMM</name>
<dbReference type="Proteomes" id="UP000249396">
    <property type="component" value="Unassembled WGS sequence"/>
</dbReference>
<protein>
    <submittedName>
        <fullName evidence="2">Uncharacterized protein</fullName>
    </submittedName>
</protein>
<feature type="transmembrane region" description="Helical" evidence="1">
    <location>
        <begin position="41"/>
        <end position="62"/>
    </location>
</feature>
<feature type="transmembrane region" description="Helical" evidence="1">
    <location>
        <begin position="83"/>
        <end position="111"/>
    </location>
</feature>
<feature type="transmembrane region" description="Helical" evidence="1">
    <location>
        <begin position="123"/>
        <end position="143"/>
    </location>
</feature>
<feature type="transmembrane region" description="Helical" evidence="1">
    <location>
        <begin position="7"/>
        <end position="29"/>
    </location>
</feature>
<reference evidence="2 3" key="1">
    <citation type="journal article" date="2018" name="Aquat. Microb. Ecol.">
        <title>Gammaproteobacterial methanotrophs dominate.</title>
        <authorList>
            <person name="Rissanen A.J."/>
            <person name="Saarenheimo J."/>
            <person name="Tiirola M."/>
            <person name="Peura S."/>
            <person name="Aalto S.L."/>
            <person name="Karvinen A."/>
            <person name="Nykanen H."/>
        </authorList>
    </citation>
    <scope>NUCLEOTIDE SEQUENCE [LARGE SCALE GENOMIC DNA]</scope>
    <source>
        <strain evidence="2">AMbin10</strain>
    </source>
</reference>
<comment type="caution">
    <text evidence="2">The sequence shown here is derived from an EMBL/GenBank/DDBJ whole genome shotgun (WGS) entry which is preliminary data.</text>
</comment>
<organism evidence="2 3">
    <name type="scientific">Candidatus Methylumidiphilus alinenensis</name>
    <dbReference type="NCBI Taxonomy" id="2202197"/>
    <lineage>
        <taxon>Bacteria</taxon>
        <taxon>Pseudomonadati</taxon>
        <taxon>Pseudomonadota</taxon>
        <taxon>Gammaproteobacteria</taxon>
        <taxon>Methylococcales</taxon>
        <taxon>Candidatus Methylumidiphilus</taxon>
    </lineage>
</organism>
<dbReference type="AlphaFoldDB" id="A0A2W4T3Y8"/>
<dbReference type="EMBL" id="QJPH01000300">
    <property type="protein sequence ID" value="PZN79474.1"/>
    <property type="molecule type" value="Genomic_DNA"/>
</dbReference>
<accession>A0A2W4T3Y8</accession>
<keyword evidence="1" id="KW-1133">Transmembrane helix</keyword>
<sequence>MKRLFYLILGCVFGLVLGSILIIPFNYWYTEHFVYSDNDSNILVSILIFIVWPVSIVFGGFFGNLIYHRCLGIVTEYPIKRCFVGCAGAVVGIITAYVIAFSIGLAFGPLYSSEEDMSRNVKLFIYGSVVLCVFGGWITLRIYSNIIHKQK</sequence>
<keyword evidence="1" id="KW-0812">Transmembrane</keyword>